<evidence type="ECO:0000256" key="1">
    <source>
        <dbReference type="ARBA" id="ARBA00004141"/>
    </source>
</evidence>
<feature type="transmembrane region" description="Helical" evidence="6">
    <location>
        <begin position="196"/>
        <end position="218"/>
    </location>
</feature>
<feature type="transmembrane region" description="Helical" evidence="6">
    <location>
        <begin position="79"/>
        <end position="100"/>
    </location>
</feature>
<dbReference type="SUPFAM" id="SSF81321">
    <property type="entry name" value="Family A G protein-coupled receptor-like"/>
    <property type="match status" value="1"/>
</dbReference>
<reference evidence="8 9" key="1">
    <citation type="submission" date="2018-02" db="EMBL/GenBank/DDBJ databases">
        <title>The genomes of Aspergillus section Nigri reveals drivers in fungal speciation.</title>
        <authorList>
            <consortium name="DOE Joint Genome Institute"/>
            <person name="Vesth T.C."/>
            <person name="Nybo J."/>
            <person name="Theobald S."/>
            <person name="Brandl J."/>
            <person name="Frisvad J.C."/>
            <person name="Nielsen K.F."/>
            <person name="Lyhne E.K."/>
            <person name="Kogle M.E."/>
            <person name="Kuo A."/>
            <person name="Riley R."/>
            <person name="Clum A."/>
            <person name="Nolan M."/>
            <person name="Lipzen A."/>
            <person name="Salamov A."/>
            <person name="Henrissat B."/>
            <person name="Wiebenga A."/>
            <person name="De vries R.P."/>
            <person name="Grigoriev I.V."/>
            <person name="Mortensen U.H."/>
            <person name="Andersen M.R."/>
            <person name="Baker S.E."/>
        </authorList>
    </citation>
    <scope>NUCLEOTIDE SEQUENCE [LARGE SCALE GENOMIC DNA]</scope>
    <source>
        <strain evidence="8 9">CBS 101889</strain>
    </source>
</reference>
<feature type="transmembrane region" description="Helical" evidence="6">
    <location>
        <begin position="120"/>
        <end position="146"/>
    </location>
</feature>
<feature type="region of interest" description="Disordered" evidence="5">
    <location>
        <begin position="358"/>
        <end position="407"/>
    </location>
</feature>
<feature type="region of interest" description="Disordered" evidence="5">
    <location>
        <begin position="424"/>
        <end position="452"/>
    </location>
</feature>
<keyword evidence="4 6" id="KW-0472">Membrane</keyword>
<feature type="transmembrane region" description="Helical" evidence="6">
    <location>
        <begin position="291"/>
        <end position="311"/>
    </location>
</feature>
<dbReference type="GO" id="GO:0007166">
    <property type="term" value="P:cell surface receptor signaling pathway"/>
    <property type="evidence" value="ECO:0007669"/>
    <property type="project" value="InterPro"/>
</dbReference>
<dbReference type="STRING" id="1450537.A0A395ICD1"/>
<evidence type="ECO:0000256" key="5">
    <source>
        <dbReference type="SAM" id="MobiDB-lite"/>
    </source>
</evidence>
<protein>
    <submittedName>
        <fullName evidence="8">Family A G protein-coupled receptor-like protein</fullName>
    </submittedName>
</protein>
<comment type="subcellular location">
    <subcellularLocation>
        <location evidence="1">Membrane</location>
        <topology evidence="1">Multi-pass membrane protein</topology>
    </subcellularLocation>
</comment>
<feature type="transmembrane region" description="Helical" evidence="6">
    <location>
        <begin position="166"/>
        <end position="184"/>
    </location>
</feature>
<evidence type="ECO:0000256" key="4">
    <source>
        <dbReference type="ARBA" id="ARBA00023136"/>
    </source>
</evidence>
<keyword evidence="3 6" id="KW-1133">Transmembrane helix</keyword>
<dbReference type="EMBL" id="KZ824270">
    <property type="protein sequence ID" value="RAL15834.1"/>
    <property type="molecule type" value="Genomic_DNA"/>
</dbReference>
<dbReference type="PROSITE" id="PS50261">
    <property type="entry name" value="G_PROTEIN_RECEP_F2_4"/>
    <property type="match status" value="1"/>
</dbReference>
<evidence type="ECO:0000256" key="6">
    <source>
        <dbReference type="SAM" id="Phobius"/>
    </source>
</evidence>
<accession>A0A395ICD1</accession>
<evidence type="ECO:0000313" key="9">
    <source>
        <dbReference type="Proteomes" id="UP000248961"/>
    </source>
</evidence>
<feature type="transmembrane region" description="Helical" evidence="6">
    <location>
        <begin position="245"/>
        <end position="265"/>
    </location>
</feature>
<dbReference type="Gene3D" id="1.20.1070.10">
    <property type="entry name" value="Rhodopsin 7-helix transmembrane proteins"/>
    <property type="match status" value="1"/>
</dbReference>
<proteinExistence type="predicted"/>
<organism evidence="8 9">
    <name type="scientific">Aspergillus homomorphus (strain CBS 101889)</name>
    <dbReference type="NCBI Taxonomy" id="1450537"/>
    <lineage>
        <taxon>Eukaryota</taxon>
        <taxon>Fungi</taxon>
        <taxon>Dikarya</taxon>
        <taxon>Ascomycota</taxon>
        <taxon>Pezizomycotina</taxon>
        <taxon>Eurotiomycetes</taxon>
        <taxon>Eurotiomycetidae</taxon>
        <taxon>Eurotiales</taxon>
        <taxon>Aspergillaceae</taxon>
        <taxon>Aspergillus</taxon>
        <taxon>Aspergillus subgen. Circumdati</taxon>
    </lineage>
</organism>
<dbReference type="GO" id="GO:0007189">
    <property type="term" value="P:adenylate cyclase-activating G protein-coupled receptor signaling pathway"/>
    <property type="evidence" value="ECO:0007669"/>
    <property type="project" value="TreeGrafter"/>
</dbReference>
<evidence type="ECO:0000256" key="3">
    <source>
        <dbReference type="ARBA" id="ARBA00022989"/>
    </source>
</evidence>
<dbReference type="InterPro" id="IPR022596">
    <property type="entry name" value="GPR1/2/3_C"/>
</dbReference>
<name>A0A395ICD1_ASPHC</name>
<dbReference type="GO" id="GO:0004930">
    <property type="term" value="F:G protein-coupled receptor activity"/>
    <property type="evidence" value="ECO:0007669"/>
    <property type="project" value="TreeGrafter"/>
</dbReference>
<keyword evidence="8" id="KW-0675">Receptor</keyword>
<dbReference type="GeneID" id="37200457"/>
<dbReference type="GO" id="GO:0005886">
    <property type="term" value="C:plasma membrane"/>
    <property type="evidence" value="ECO:0007669"/>
    <property type="project" value="TreeGrafter"/>
</dbReference>
<evidence type="ECO:0000256" key="2">
    <source>
        <dbReference type="ARBA" id="ARBA00022692"/>
    </source>
</evidence>
<feature type="domain" description="G-protein coupled receptors family 2 profile 2" evidence="7">
    <location>
        <begin position="82"/>
        <end position="349"/>
    </location>
</feature>
<dbReference type="Proteomes" id="UP000248961">
    <property type="component" value="Unassembled WGS sequence"/>
</dbReference>
<dbReference type="PANTHER" id="PTHR23112">
    <property type="entry name" value="G PROTEIN-COUPLED RECEPTOR 157-RELATED"/>
    <property type="match status" value="1"/>
</dbReference>
<dbReference type="PANTHER" id="PTHR23112:SF37">
    <property type="entry name" value="G PROTEIN-COUPLED RECEPTOR GPR1"/>
    <property type="match status" value="1"/>
</dbReference>
<dbReference type="InterPro" id="IPR017981">
    <property type="entry name" value="GPCR_2-like_7TM"/>
</dbReference>
<dbReference type="Pfam" id="PF11970">
    <property type="entry name" value="GPR_Gpa2_C"/>
    <property type="match status" value="1"/>
</dbReference>
<sequence length="452" mass="50451">MWAGQAYYGALCLRSLLPKLASDFTADNFDPSTSFAMLTFALESLLAADTARDGRPLHSRGEEGSAVISPLSDLQQKGLIVISTLALLSMFTTFSLLSFLTYRFIFWRKYYRRYIGYNQYVVLMFNLVLADFLQSFGFIISLRWIAIDAVRATDVACFLQGVGLQIGDPMSGLFVLAIAVHTFLHVSLNYQMEHRVFVSMIIGLWAFGVVMTIIPIAAHGRYVWYPAVAWCWMTPEYENMRLWTHYVWIFASEFFTVSLYAIMFIQLRQKMSEASVLGEHNSESLRRLKRVILHMAVYPVVYICLTLPLAAGRMASAGSHSPSVLYFCIAGSFMACSGFCDAFMYVVTRRSVVVESEARGSSKKLSSSRRNKSSAAQQYAMSADPKGPTSTTITRGRSDSTEEMIGKGGLELAPMGVVLQHTTIEVTTESAYEPSSSTSGTPTRHRDSVRYS</sequence>
<evidence type="ECO:0000313" key="8">
    <source>
        <dbReference type="EMBL" id="RAL15834.1"/>
    </source>
</evidence>
<dbReference type="AlphaFoldDB" id="A0A395ICD1"/>
<keyword evidence="9" id="KW-1185">Reference proteome</keyword>
<dbReference type="RefSeq" id="XP_025554988.1">
    <property type="nucleotide sequence ID" value="XM_025696168.1"/>
</dbReference>
<gene>
    <name evidence="8" type="ORF">BO97DRAFT_411128</name>
</gene>
<feature type="compositionally biased region" description="Polar residues" evidence="5">
    <location>
        <begin position="424"/>
        <end position="442"/>
    </location>
</feature>
<evidence type="ECO:0000259" key="7">
    <source>
        <dbReference type="PROSITE" id="PS50261"/>
    </source>
</evidence>
<keyword evidence="2 6" id="KW-0812">Transmembrane</keyword>
<dbReference type="OrthoDB" id="100006at2759"/>
<dbReference type="VEuPathDB" id="FungiDB:BO97DRAFT_411128"/>
<feature type="transmembrane region" description="Helical" evidence="6">
    <location>
        <begin position="323"/>
        <end position="347"/>
    </location>
</feature>